<feature type="compositionally biased region" description="Gly residues" evidence="3">
    <location>
        <begin position="280"/>
        <end position="295"/>
    </location>
</feature>
<dbReference type="Proteomes" id="UP001388673">
    <property type="component" value="Unassembled WGS sequence"/>
</dbReference>
<protein>
    <recommendedName>
        <fullName evidence="2">SWR1-complex protein 5</fullName>
    </recommendedName>
</protein>
<dbReference type="GeneID" id="92179402"/>
<organism evidence="5 6">
    <name type="scientific">Kwoniella newhampshirensis</name>
    <dbReference type="NCBI Taxonomy" id="1651941"/>
    <lineage>
        <taxon>Eukaryota</taxon>
        <taxon>Fungi</taxon>
        <taxon>Dikarya</taxon>
        <taxon>Basidiomycota</taxon>
        <taxon>Agaricomycotina</taxon>
        <taxon>Tremellomycetes</taxon>
        <taxon>Tremellales</taxon>
        <taxon>Cryptococcaceae</taxon>
        <taxon>Kwoniella</taxon>
    </lineage>
</organism>
<feature type="compositionally biased region" description="Basic and acidic residues" evidence="3">
    <location>
        <begin position="224"/>
        <end position="241"/>
    </location>
</feature>
<feature type="region of interest" description="Disordered" evidence="3">
    <location>
        <begin position="147"/>
        <end position="259"/>
    </location>
</feature>
<feature type="region of interest" description="Disordered" evidence="3">
    <location>
        <begin position="1"/>
        <end position="111"/>
    </location>
</feature>
<dbReference type="AlphaFoldDB" id="A0AAW0YS00"/>
<feature type="compositionally biased region" description="Basic and acidic residues" evidence="3">
    <location>
        <begin position="63"/>
        <end position="92"/>
    </location>
</feature>
<proteinExistence type="inferred from homology"/>
<name>A0AAW0YS00_9TREE</name>
<feature type="compositionally biased region" description="Low complexity" evidence="3">
    <location>
        <begin position="42"/>
        <end position="54"/>
    </location>
</feature>
<dbReference type="PANTHER" id="PTHR48407">
    <property type="entry name" value="CRANIOFACIAL DEVELOPMENT PROTEIN 1"/>
    <property type="match status" value="1"/>
</dbReference>
<accession>A0AAW0YS00</accession>
<evidence type="ECO:0000313" key="6">
    <source>
        <dbReference type="Proteomes" id="UP001388673"/>
    </source>
</evidence>
<gene>
    <name evidence="5" type="ORF">IAR55_002143</name>
</gene>
<dbReference type="InterPro" id="IPR027124">
    <property type="entry name" value="Swc5/CFDP1/2"/>
</dbReference>
<comment type="similarity">
    <text evidence="1">Belongs to the SWC5 family.</text>
</comment>
<dbReference type="EMBL" id="JBCAWK010000004">
    <property type="protein sequence ID" value="KAK8861324.1"/>
    <property type="molecule type" value="Genomic_DNA"/>
</dbReference>
<feature type="domain" description="BCNT-C" evidence="4">
    <location>
        <begin position="210"/>
        <end position="290"/>
    </location>
</feature>
<dbReference type="Pfam" id="PF07572">
    <property type="entry name" value="BCNT"/>
    <property type="match status" value="1"/>
</dbReference>
<evidence type="ECO:0000256" key="1">
    <source>
        <dbReference type="ARBA" id="ARBA00010465"/>
    </source>
</evidence>
<feature type="region of interest" description="Disordered" evidence="3">
    <location>
        <begin position="275"/>
        <end position="295"/>
    </location>
</feature>
<dbReference type="InterPro" id="IPR011421">
    <property type="entry name" value="BCNT-C"/>
</dbReference>
<sequence>MSTLLTADLASDESDGDFVPTGPKTKSKPKPKGKKRPREGSHSSSATTTSSDSEIGSDDDEFQKEKAKLDQDGDEVEERRRRAREEYERLKAEMAGPSTSSDGGGKKEGDQMVEIRRARRFAGKTIYETVKLPASDPEVVAYLARQAEPHATETVGDDPSASTVPPPSTQGNTHLTALDYGQSPSASIPSTVVRKPEIIAPRPKGPPPRRKPRQSLEQMSAALDKGKKMTTLEKSQMDWKSHTSSSTNLSDELAANRRNGGFLDKQDFLDRVGERRAGAFGTGNGTGRGGAGGRR</sequence>
<evidence type="ECO:0000259" key="4">
    <source>
        <dbReference type="PROSITE" id="PS51279"/>
    </source>
</evidence>
<comment type="caution">
    <text evidence="5">The sequence shown here is derived from an EMBL/GenBank/DDBJ whole genome shotgun (WGS) entry which is preliminary data.</text>
</comment>
<keyword evidence="6" id="KW-1185">Reference proteome</keyword>
<dbReference type="PANTHER" id="PTHR48407:SF1">
    <property type="entry name" value="CRANIOFACIAL DEVELOPMENT PROTEIN 1"/>
    <property type="match status" value="1"/>
</dbReference>
<dbReference type="GO" id="GO:0000812">
    <property type="term" value="C:Swr1 complex"/>
    <property type="evidence" value="ECO:0007669"/>
    <property type="project" value="TreeGrafter"/>
</dbReference>
<dbReference type="RefSeq" id="XP_066803949.1">
    <property type="nucleotide sequence ID" value="XM_066945260.1"/>
</dbReference>
<reference evidence="5 6" key="1">
    <citation type="journal article" date="2024" name="bioRxiv">
        <title>Comparative genomics of Cryptococcus and Kwoniella reveals pathogenesis evolution and contrasting karyotype dynamics via intercentromeric recombination or chromosome fusion.</title>
        <authorList>
            <person name="Coelho M.A."/>
            <person name="David-Palma M."/>
            <person name="Shea T."/>
            <person name="Bowers K."/>
            <person name="McGinley-Smith S."/>
            <person name="Mohammad A.W."/>
            <person name="Gnirke A."/>
            <person name="Yurkov A.M."/>
            <person name="Nowrousian M."/>
            <person name="Sun S."/>
            <person name="Cuomo C.A."/>
            <person name="Heitman J."/>
        </authorList>
    </citation>
    <scope>NUCLEOTIDE SEQUENCE [LARGE SCALE GENOMIC DNA]</scope>
    <source>
        <strain evidence="5 6">CBS 13917</strain>
    </source>
</reference>
<evidence type="ECO:0000256" key="3">
    <source>
        <dbReference type="SAM" id="MobiDB-lite"/>
    </source>
</evidence>
<evidence type="ECO:0000313" key="5">
    <source>
        <dbReference type="EMBL" id="KAK8861324.1"/>
    </source>
</evidence>
<feature type="compositionally biased region" description="Basic residues" evidence="3">
    <location>
        <begin position="25"/>
        <end position="37"/>
    </location>
</feature>
<dbReference type="KEGG" id="kne:92179402"/>
<dbReference type="PROSITE" id="PS51279">
    <property type="entry name" value="BCNT_C"/>
    <property type="match status" value="1"/>
</dbReference>
<evidence type="ECO:0000256" key="2">
    <source>
        <dbReference type="ARBA" id="ARBA00019138"/>
    </source>
</evidence>